<evidence type="ECO:0000313" key="3">
    <source>
        <dbReference type="Proteomes" id="UP001589532"/>
    </source>
</evidence>
<dbReference type="PANTHER" id="PTHR42883:SF2">
    <property type="entry name" value="THYMIDYLYLTRANSFERASE"/>
    <property type="match status" value="1"/>
</dbReference>
<dbReference type="InterPro" id="IPR029044">
    <property type="entry name" value="Nucleotide-diphossugar_trans"/>
</dbReference>
<dbReference type="RefSeq" id="WP_344989039.1">
    <property type="nucleotide sequence ID" value="NZ_BAAAXV010000005.1"/>
</dbReference>
<protein>
    <submittedName>
        <fullName evidence="2">Sugar phosphate nucleotidyltransferase</fullName>
    </submittedName>
</protein>
<sequence>MKALVLAGRTGTMSRPYGDAVHVANRPVVSYALEAIKKSGISEVGIVVDRHDDPIRKAVGTGAAFGLDVTYIRQDRALLGLGILLARDFLDEDDFLVLHGGEVVLDDVPGLVAEYERSDRAEAVAMVGDLAKAGSGPVALVDEHGHLAGITEGHGHPAFDRALVGAYVFSPAIHQAVMSAGPTWYGGYALTDAVSWMIKHGATVLAYSARGYWNTVGCVDNVLDCNRELLRRIDPLILGEVDDDSELIGPVLVDAGSTVRGSRVVGPAIIGVGTSVSGSTIGPHTSLGPDCQVKDSTVEDTIVLEGATLHGVGPVRGSLIGRDAHVGAGPAGSRLVVADRSRILLTAATGEETRG</sequence>
<name>A0ABV5S326_9ACTN</name>
<gene>
    <name evidence="2" type="ORF">ACFFSA_23510</name>
</gene>
<reference evidence="2 3" key="1">
    <citation type="submission" date="2024-09" db="EMBL/GenBank/DDBJ databases">
        <authorList>
            <person name="Sun Q."/>
            <person name="Mori K."/>
        </authorList>
    </citation>
    <scope>NUCLEOTIDE SEQUENCE [LARGE SCALE GENOMIC DNA]</scope>
    <source>
        <strain evidence="2 3">JCM 3143</strain>
    </source>
</reference>
<dbReference type="Pfam" id="PF00483">
    <property type="entry name" value="NTP_transferase"/>
    <property type="match status" value="1"/>
</dbReference>
<dbReference type="InterPro" id="IPR005835">
    <property type="entry name" value="NTP_transferase_dom"/>
</dbReference>
<dbReference type="PANTHER" id="PTHR42883">
    <property type="entry name" value="GLUCOSE-1-PHOSPHATE THYMIDYLTRANSFERASE"/>
    <property type="match status" value="1"/>
</dbReference>
<dbReference type="Gene3D" id="2.160.10.10">
    <property type="entry name" value="Hexapeptide repeat proteins"/>
    <property type="match status" value="1"/>
</dbReference>
<dbReference type="EMBL" id="JBHMBW010000020">
    <property type="protein sequence ID" value="MFB9626062.1"/>
    <property type="molecule type" value="Genomic_DNA"/>
</dbReference>
<comment type="caution">
    <text evidence="2">The sequence shown here is derived from an EMBL/GenBank/DDBJ whole genome shotgun (WGS) entry which is preliminary data.</text>
</comment>
<proteinExistence type="predicted"/>
<dbReference type="Gene3D" id="3.90.550.10">
    <property type="entry name" value="Spore Coat Polysaccharide Biosynthesis Protein SpsA, Chain A"/>
    <property type="match status" value="1"/>
</dbReference>
<keyword evidence="3" id="KW-1185">Reference proteome</keyword>
<dbReference type="SUPFAM" id="SSF53448">
    <property type="entry name" value="Nucleotide-diphospho-sugar transferases"/>
    <property type="match status" value="1"/>
</dbReference>
<organism evidence="2 3">
    <name type="scientific">Nonomuraea helvata</name>
    <dbReference type="NCBI Taxonomy" id="37484"/>
    <lineage>
        <taxon>Bacteria</taxon>
        <taxon>Bacillati</taxon>
        <taxon>Actinomycetota</taxon>
        <taxon>Actinomycetes</taxon>
        <taxon>Streptosporangiales</taxon>
        <taxon>Streptosporangiaceae</taxon>
        <taxon>Nonomuraea</taxon>
    </lineage>
</organism>
<evidence type="ECO:0000259" key="1">
    <source>
        <dbReference type="Pfam" id="PF00483"/>
    </source>
</evidence>
<accession>A0ABV5S326</accession>
<dbReference type="Proteomes" id="UP001589532">
    <property type="component" value="Unassembled WGS sequence"/>
</dbReference>
<feature type="domain" description="Nucleotidyl transferase" evidence="1">
    <location>
        <begin position="17"/>
        <end position="230"/>
    </location>
</feature>
<evidence type="ECO:0000313" key="2">
    <source>
        <dbReference type="EMBL" id="MFB9626062.1"/>
    </source>
</evidence>